<reference evidence="1 2" key="1">
    <citation type="submission" date="2017-08" db="EMBL/GenBank/DDBJ databases">
        <authorList>
            <person name="Chaillou S."/>
        </authorList>
    </citation>
    <scope>NUCLEOTIDE SEQUENCE [LARGE SCALE GENOMIC DNA]</scope>
    <source>
        <strain evidence="1 2">MFPA15A1205</strain>
    </source>
</reference>
<protein>
    <submittedName>
        <fullName evidence="1">Uncharacterized protein</fullName>
    </submittedName>
</protein>
<proteinExistence type="predicted"/>
<dbReference type="AlphaFoldDB" id="A0AAX2H587"/>
<evidence type="ECO:0000313" key="1">
    <source>
        <dbReference type="EMBL" id="SOB51084.1"/>
    </source>
</evidence>
<comment type="caution">
    <text evidence="1">The sequence shown here is derived from an EMBL/GenBank/DDBJ whole genome shotgun (WGS) entry which is preliminary data.</text>
</comment>
<name>A0AAX2H587_9PSED</name>
<gene>
    <name evidence="1" type="ORF">PLUA15_190111</name>
</gene>
<organism evidence="1 2">
    <name type="scientific">Pseudomonas lundensis</name>
    <dbReference type="NCBI Taxonomy" id="86185"/>
    <lineage>
        <taxon>Bacteria</taxon>
        <taxon>Pseudomonadati</taxon>
        <taxon>Pseudomonadota</taxon>
        <taxon>Gammaproteobacteria</taxon>
        <taxon>Pseudomonadales</taxon>
        <taxon>Pseudomonadaceae</taxon>
        <taxon>Pseudomonas</taxon>
    </lineage>
</organism>
<dbReference type="EMBL" id="OBKZ01000011">
    <property type="protein sequence ID" value="SOB51084.1"/>
    <property type="molecule type" value="Genomic_DNA"/>
</dbReference>
<accession>A0AAX2H587</accession>
<dbReference type="Proteomes" id="UP000219564">
    <property type="component" value="Unassembled WGS sequence"/>
</dbReference>
<evidence type="ECO:0000313" key="2">
    <source>
        <dbReference type="Proteomes" id="UP000219564"/>
    </source>
</evidence>
<sequence length="61" mass="6964">MLNNQTAHTGGFFSVKIKPYQGLYSDESTLRSRRVSATRVRAFFLDGANFFMDFKEGSFAF</sequence>